<dbReference type="RefSeq" id="WP_173301466.1">
    <property type="nucleotide sequence ID" value="NZ_JABRWQ010000004.1"/>
</dbReference>
<feature type="transmembrane region" description="Helical" evidence="1">
    <location>
        <begin position="89"/>
        <end position="108"/>
    </location>
</feature>
<feature type="transmembrane region" description="Helical" evidence="1">
    <location>
        <begin position="5"/>
        <end position="21"/>
    </location>
</feature>
<keyword evidence="1" id="KW-0812">Transmembrane</keyword>
<reference evidence="2 3" key="1">
    <citation type="journal article" date="2015" name="Int. J. Syst. Evol. Microbiol.">
        <title>Winogradskyella litoriviva sp. nov., isolated from coastal seawater.</title>
        <authorList>
            <person name="Nedashkovskaya O.I."/>
            <person name="Kukhlevskiy A.D."/>
            <person name="Zhukova N.V."/>
            <person name="Kim S.J."/>
            <person name="Rhee S.K."/>
            <person name="Mikhailov V.V."/>
        </authorList>
    </citation>
    <scope>NUCLEOTIDE SEQUENCE [LARGE SCALE GENOMIC DNA]</scope>
    <source>
        <strain evidence="2 3">KMM6491</strain>
    </source>
</reference>
<proteinExistence type="predicted"/>
<evidence type="ECO:0000313" key="3">
    <source>
        <dbReference type="Proteomes" id="UP000805085"/>
    </source>
</evidence>
<feature type="transmembrane region" description="Helical" evidence="1">
    <location>
        <begin position="27"/>
        <end position="45"/>
    </location>
</feature>
<dbReference type="Proteomes" id="UP000805085">
    <property type="component" value="Unassembled WGS sequence"/>
</dbReference>
<sequence length="134" mass="16123">MKYNIALIALILILIIGHVFYSFYTLFLGILTVGLVYLTVFLWEFSIFKQDFYFDKKNRSQRKTIDFYNILIAIIWTLIYTTQDSVSEFEILMIVCFWSLPFTDLLMWQIYKAKKPYTIFIKDDKLIINKRITI</sequence>
<feature type="transmembrane region" description="Helical" evidence="1">
    <location>
        <begin position="65"/>
        <end position="83"/>
    </location>
</feature>
<protein>
    <submittedName>
        <fullName evidence="2">Uncharacterized protein</fullName>
    </submittedName>
</protein>
<keyword evidence="1" id="KW-1133">Transmembrane helix</keyword>
<keyword evidence="1" id="KW-0472">Membrane</keyword>
<evidence type="ECO:0000256" key="1">
    <source>
        <dbReference type="SAM" id="Phobius"/>
    </source>
</evidence>
<evidence type="ECO:0000313" key="2">
    <source>
        <dbReference type="EMBL" id="NRD23840.1"/>
    </source>
</evidence>
<comment type="caution">
    <text evidence="2">The sequence shown here is derived from an EMBL/GenBank/DDBJ whole genome shotgun (WGS) entry which is preliminary data.</text>
</comment>
<gene>
    <name evidence="2" type="ORF">HNV10_11340</name>
</gene>
<name>A0ABX2E5X9_9FLAO</name>
<organism evidence="2 3">
    <name type="scientific">Winogradskyella litoriviva</name>
    <dbReference type="NCBI Taxonomy" id="1220182"/>
    <lineage>
        <taxon>Bacteria</taxon>
        <taxon>Pseudomonadati</taxon>
        <taxon>Bacteroidota</taxon>
        <taxon>Flavobacteriia</taxon>
        <taxon>Flavobacteriales</taxon>
        <taxon>Flavobacteriaceae</taxon>
        <taxon>Winogradskyella</taxon>
    </lineage>
</organism>
<keyword evidence="3" id="KW-1185">Reference proteome</keyword>
<accession>A0ABX2E5X9</accession>
<dbReference type="EMBL" id="JABRWQ010000004">
    <property type="protein sequence ID" value="NRD23840.1"/>
    <property type="molecule type" value="Genomic_DNA"/>
</dbReference>